<dbReference type="PANTHER" id="PTHR36767:SF1">
    <property type="entry name" value="OS05G0126200 PROTEIN"/>
    <property type="match status" value="1"/>
</dbReference>
<reference evidence="2" key="1">
    <citation type="submission" date="2024-02" db="EMBL/GenBank/DDBJ databases">
        <authorList>
            <consortium name="ELIXIR-Norway"/>
            <consortium name="Elixir Norway"/>
        </authorList>
    </citation>
    <scope>NUCLEOTIDE SEQUENCE</scope>
</reference>
<evidence type="ECO:0000313" key="2">
    <source>
        <dbReference type="EMBL" id="CAK9212529.1"/>
    </source>
</evidence>
<dbReference type="CDD" id="cd23700">
    <property type="entry name" value="At3g51010"/>
    <property type="match status" value="1"/>
</dbReference>
<evidence type="ECO:0000256" key="1">
    <source>
        <dbReference type="SAM" id="MobiDB-lite"/>
    </source>
</evidence>
<accession>A0ABP0U829</accession>
<feature type="region of interest" description="Disordered" evidence="1">
    <location>
        <begin position="131"/>
        <end position="182"/>
    </location>
</feature>
<dbReference type="EMBL" id="OZ019911">
    <property type="protein sequence ID" value="CAK9212529.1"/>
    <property type="molecule type" value="Genomic_DNA"/>
</dbReference>
<dbReference type="Proteomes" id="UP001497512">
    <property type="component" value="Chromosome 19"/>
</dbReference>
<dbReference type="PANTHER" id="PTHR36767">
    <property type="entry name" value="OS05G0126200 PROTEIN"/>
    <property type="match status" value="1"/>
</dbReference>
<evidence type="ECO:0000313" key="3">
    <source>
        <dbReference type="Proteomes" id="UP001497512"/>
    </source>
</evidence>
<protein>
    <submittedName>
        <fullName evidence="2">Uncharacterized protein</fullName>
    </submittedName>
</protein>
<gene>
    <name evidence="2" type="ORF">CSSPTR1EN2_LOCUS11282</name>
</gene>
<keyword evidence="3" id="KW-1185">Reference proteome</keyword>
<name>A0ABP0U829_9BRYO</name>
<organism evidence="2 3">
    <name type="scientific">Sphagnum troendelagicum</name>
    <dbReference type="NCBI Taxonomy" id="128251"/>
    <lineage>
        <taxon>Eukaryota</taxon>
        <taxon>Viridiplantae</taxon>
        <taxon>Streptophyta</taxon>
        <taxon>Embryophyta</taxon>
        <taxon>Bryophyta</taxon>
        <taxon>Sphagnophytina</taxon>
        <taxon>Sphagnopsida</taxon>
        <taxon>Sphagnales</taxon>
        <taxon>Sphagnaceae</taxon>
        <taxon>Sphagnum</taxon>
    </lineage>
</organism>
<proteinExistence type="predicted"/>
<sequence>MATVRALRAMSQRCLSLFSTHTAVTPVAELASMQRLGLPSLASEDAFVPGRDMVSSLFLRSFSVACLYGRRGVGFSPRFWCLEASSGSHGGGLLLKDREEVSSSLTSVRQFAKRAKKWHGDPYAWLPVPPEGEQVPPSQPNAGSVKNRNHQKRMAQRAEFGKLQAKTRKEQQKAVNMLRDAARRKRWKEGAARANAWAKLQAERALGNTAMQA</sequence>